<dbReference type="AlphaFoldDB" id="A0A402C4F2"/>
<protein>
    <submittedName>
        <fullName evidence="1">Uncharacterized protein</fullName>
    </submittedName>
</protein>
<dbReference type="EMBL" id="BHYM01000019">
    <property type="protein sequence ID" value="GCE38448.1"/>
    <property type="molecule type" value="Genomic_DNA"/>
</dbReference>
<dbReference type="Proteomes" id="UP000287519">
    <property type="component" value="Unassembled WGS sequence"/>
</dbReference>
<name>A0A402C4F2_RHOWR</name>
<gene>
    <name evidence="1" type="ORF">Rhow_001500</name>
</gene>
<comment type="caution">
    <text evidence="1">The sequence shown here is derived from an EMBL/GenBank/DDBJ whole genome shotgun (WGS) entry which is preliminary data.</text>
</comment>
<sequence length="86" mass="9342">MLCQCDFAGCVNPAHMRLGANAVNRTEHQLRRRDLASPLADVYGPAGRTRAIAAAIRTGLARGDDPDSIEELIRCAEAARLPLTLW</sequence>
<reference evidence="1 2" key="1">
    <citation type="submission" date="2018-11" db="EMBL/GenBank/DDBJ databases">
        <title>Microbial catabolism of amino acid.</title>
        <authorList>
            <person name="Hibi M."/>
            <person name="Ogawa J."/>
        </authorList>
    </citation>
    <scope>NUCLEOTIDE SEQUENCE [LARGE SCALE GENOMIC DNA]</scope>
    <source>
        <strain evidence="1 2">C31-06</strain>
    </source>
</reference>
<keyword evidence="2" id="KW-1185">Reference proteome</keyword>
<accession>A0A402C4F2</accession>
<organism evidence="1 2">
    <name type="scientific">Rhodococcus wratislaviensis</name>
    <name type="common">Tsukamurella wratislaviensis</name>
    <dbReference type="NCBI Taxonomy" id="44752"/>
    <lineage>
        <taxon>Bacteria</taxon>
        <taxon>Bacillati</taxon>
        <taxon>Actinomycetota</taxon>
        <taxon>Actinomycetes</taxon>
        <taxon>Mycobacteriales</taxon>
        <taxon>Nocardiaceae</taxon>
        <taxon>Rhodococcus</taxon>
    </lineage>
</organism>
<dbReference type="OrthoDB" id="3732358at2"/>
<evidence type="ECO:0000313" key="1">
    <source>
        <dbReference type="EMBL" id="GCE38448.1"/>
    </source>
</evidence>
<proteinExistence type="predicted"/>
<evidence type="ECO:0000313" key="2">
    <source>
        <dbReference type="Proteomes" id="UP000287519"/>
    </source>
</evidence>